<evidence type="ECO:0000313" key="2">
    <source>
        <dbReference type="EMBL" id="ACO77463.1"/>
    </source>
</evidence>
<dbReference type="EMBL" id="CP001157">
    <property type="protein sequence ID" value="ACO77463.1"/>
    <property type="molecule type" value="Genomic_DNA"/>
</dbReference>
<keyword evidence="3" id="KW-1185">Reference proteome</keyword>
<dbReference type="STRING" id="322710.Avin_12360"/>
<sequence>MLHTGRERTRFYRESAERPALQGGAPG</sequence>
<reference evidence="2 3" key="1">
    <citation type="journal article" date="2009" name="J. Bacteriol.">
        <title>Genome sequence of Azotobacter vinelandii, an obligate aerobe specialized to support diverse anaerobic metabolic processes.</title>
        <authorList>
            <person name="Setubal J.C."/>
            <person name="dos Santos P."/>
            <person name="Goldman B.S."/>
            <person name="Ertesvag H."/>
            <person name="Espin G."/>
            <person name="Rubio L.M."/>
            <person name="Valla S."/>
            <person name="Almeida N.F."/>
            <person name="Balasubramanian D."/>
            <person name="Cromes L."/>
            <person name="Curatti L."/>
            <person name="Du Z."/>
            <person name="Godsy E."/>
            <person name="Goodner B."/>
            <person name="Hellner-Burris K."/>
            <person name="Hernandez J.A."/>
            <person name="Houmiel K."/>
            <person name="Imperial J."/>
            <person name="Kennedy C."/>
            <person name="Larson T.J."/>
            <person name="Latreille P."/>
            <person name="Ligon L.S."/>
            <person name="Lu J."/>
            <person name="Maerk M."/>
            <person name="Miller N.M."/>
            <person name="Norton S."/>
            <person name="O'Carroll I.P."/>
            <person name="Paulsen I."/>
            <person name="Raulfs E.C."/>
            <person name="Roemer R."/>
            <person name="Rosser J."/>
            <person name="Segura D."/>
            <person name="Slater S."/>
            <person name="Stricklin S.L."/>
            <person name="Studholme D.J."/>
            <person name="Sun J."/>
            <person name="Viana C.J."/>
            <person name="Wallin E."/>
            <person name="Wang B."/>
            <person name="Wheeler C."/>
            <person name="Zhu H."/>
            <person name="Dean D.R."/>
            <person name="Dixon R."/>
            <person name="Wood D."/>
        </authorList>
    </citation>
    <scope>NUCLEOTIDE SEQUENCE [LARGE SCALE GENOMIC DNA]</scope>
    <source>
        <strain evidence="3">DJ / ATCC BAA-1303</strain>
    </source>
</reference>
<dbReference type="HOGENOM" id="CLU_3414507_0_0_6"/>
<dbReference type="Proteomes" id="UP000002424">
    <property type="component" value="Chromosome"/>
</dbReference>
<protein>
    <submittedName>
        <fullName evidence="2">Uncharacterized protein</fullName>
    </submittedName>
</protein>
<evidence type="ECO:0000313" key="3">
    <source>
        <dbReference type="Proteomes" id="UP000002424"/>
    </source>
</evidence>
<feature type="region of interest" description="Disordered" evidence="1">
    <location>
        <begin position="1"/>
        <end position="27"/>
    </location>
</feature>
<accession>C1DQ11</accession>
<dbReference type="AlphaFoldDB" id="C1DQ11"/>
<dbReference type="KEGG" id="avn:Avin_12360"/>
<evidence type="ECO:0000256" key="1">
    <source>
        <dbReference type="SAM" id="MobiDB-lite"/>
    </source>
</evidence>
<name>C1DQ11_AZOVD</name>
<organism evidence="2 3">
    <name type="scientific">Azotobacter vinelandii (strain DJ / ATCC BAA-1303)</name>
    <dbReference type="NCBI Taxonomy" id="322710"/>
    <lineage>
        <taxon>Bacteria</taxon>
        <taxon>Pseudomonadati</taxon>
        <taxon>Pseudomonadota</taxon>
        <taxon>Gammaproteobacteria</taxon>
        <taxon>Pseudomonadales</taxon>
        <taxon>Pseudomonadaceae</taxon>
        <taxon>Azotobacter</taxon>
    </lineage>
</organism>
<feature type="compositionally biased region" description="Basic and acidic residues" evidence="1">
    <location>
        <begin position="1"/>
        <end position="17"/>
    </location>
</feature>
<dbReference type="EnsemblBacteria" id="ACO77463">
    <property type="protein sequence ID" value="ACO77463"/>
    <property type="gene ID" value="Avin_12360"/>
</dbReference>
<gene>
    <name evidence="2" type="ordered locus">Avin_12360</name>
</gene>
<proteinExistence type="predicted"/>